<accession>A0A6A5XIG2</accession>
<evidence type="ECO:0000256" key="1">
    <source>
        <dbReference type="ARBA" id="ARBA00004141"/>
    </source>
</evidence>
<feature type="transmembrane region" description="Helical" evidence="6">
    <location>
        <begin position="165"/>
        <end position="184"/>
    </location>
</feature>
<evidence type="ECO:0000313" key="8">
    <source>
        <dbReference type="Proteomes" id="UP000799778"/>
    </source>
</evidence>
<feature type="transmembrane region" description="Helical" evidence="6">
    <location>
        <begin position="379"/>
        <end position="399"/>
    </location>
</feature>
<dbReference type="Proteomes" id="UP000799778">
    <property type="component" value="Unassembled WGS sequence"/>
</dbReference>
<name>A0A6A5XIG2_9PLEO</name>
<dbReference type="PANTHER" id="PTHR45649">
    <property type="entry name" value="AMINO-ACID PERMEASE BAT1"/>
    <property type="match status" value="1"/>
</dbReference>
<dbReference type="GO" id="GO:0016020">
    <property type="term" value="C:membrane"/>
    <property type="evidence" value="ECO:0007669"/>
    <property type="project" value="UniProtKB-SubCell"/>
</dbReference>
<feature type="transmembrane region" description="Helical" evidence="6">
    <location>
        <begin position="43"/>
        <end position="65"/>
    </location>
</feature>
<evidence type="ECO:0000313" key="7">
    <source>
        <dbReference type="EMBL" id="KAF2012912.1"/>
    </source>
</evidence>
<keyword evidence="8" id="KW-1185">Reference proteome</keyword>
<keyword evidence="5 6" id="KW-0472">Membrane</keyword>
<feature type="transmembrane region" description="Helical" evidence="6">
    <location>
        <begin position="191"/>
        <end position="211"/>
    </location>
</feature>
<dbReference type="RefSeq" id="XP_033381251.1">
    <property type="nucleotide sequence ID" value="XM_033533362.1"/>
</dbReference>
<comment type="subcellular location">
    <subcellularLocation>
        <location evidence="1">Membrane</location>
        <topology evidence="1">Multi-pass membrane protein</topology>
    </subcellularLocation>
</comment>
<sequence>MNTNDIKKLSTRDTTVSDTTALETGVVLPFGYTQSYRRVLRTLGNVCLVISLTSPLPAIMVTAFYQITYGGYFGLTWGWIIPSILYLPQTLAVAELSSSMPVNGAFYWWAAALAPPRLSRGFAFVTGWLAMSSIVTTLASFSYAAASTFVYGITLTGVSWEPSNAQIMLIAMSVLVLWSSLMFLRLESINVVYIIVAISYLVQLLVFTIGLPATHAAQGRAFTSSEIVFGTITNYSDWMPAVSIPMTWFCAAWVNSGWVVPAFVAEETADSETSVPRAIIRSYILTALIGVLLCVMCAYCIPDMDIIAMDQTGFPLMQLLVEHWGARITSIFILAFTPFGLVGGSAMLLTYASQIAAFARDGGLPFEKYLSHVNERTSIPHYAVGFEIIGAAILLLFSLSPSGSEVVYSLAVLAAVITWAIPVALRLGAGDRWRPGQFNLGRWSVLVHAFTIASQIYLIVMEAFPPRAAFDASSFNYNWVLTVAVILISLGYYYFIGCHIYSFDAERVRT</sequence>
<dbReference type="GeneID" id="54290759"/>
<keyword evidence="4 6" id="KW-1133">Transmembrane helix</keyword>
<evidence type="ECO:0000256" key="2">
    <source>
        <dbReference type="ARBA" id="ARBA00022448"/>
    </source>
</evidence>
<dbReference type="EMBL" id="ML978072">
    <property type="protein sequence ID" value="KAF2012912.1"/>
    <property type="molecule type" value="Genomic_DNA"/>
</dbReference>
<evidence type="ECO:0000256" key="3">
    <source>
        <dbReference type="ARBA" id="ARBA00022692"/>
    </source>
</evidence>
<feature type="transmembrane region" description="Helical" evidence="6">
    <location>
        <begin position="85"/>
        <end position="110"/>
    </location>
</feature>
<organism evidence="7 8">
    <name type="scientific">Aaosphaeria arxii CBS 175.79</name>
    <dbReference type="NCBI Taxonomy" id="1450172"/>
    <lineage>
        <taxon>Eukaryota</taxon>
        <taxon>Fungi</taxon>
        <taxon>Dikarya</taxon>
        <taxon>Ascomycota</taxon>
        <taxon>Pezizomycotina</taxon>
        <taxon>Dothideomycetes</taxon>
        <taxon>Pleosporomycetidae</taxon>
        <taxon>Pleosporales</taxon>
        <taxon>Pleosporales incertae sedis</taxon>
        <taxon>Aaosphaeria</taxon>
    </lineage>
</organism>
<protein>
    <submittedName>
        <fullName evidence="7">Amino acid transporter</fullName>
    </submittedName>
</protein>
<feature type="transmembrane region" description="Helical" evidence="6">
    <location>
        <begin position="122"/>
        <end position="145"/>
    </location>
</feature>
<feature type="transmembrane region" description="Helical" evidence="6">
    <location>
        <begin position="476"/>
        <end position="495"/>
    </location>
</feature>
<feature type="transmembrane region" description="Helical" evidence="6">
    <location>
        <begin position="331"/>
        <end position="359"/>
    </location>
</feature>
<feature type="transmembrane region" description="Helical" evidence="6">
    <location>
        <begin position="280"/>
        <end position="301"/>
    </location>
</feature>
<keyword evidence="3 6" id="KW-0812">Transmembrane</keyword>
<proteinExistence type="predicted"/>
<dbReference type="PIRSF" id="PIRSF006060">
    <property type="entry name" value="AA_transporter"/>
    <property type="match status" value="1"/>
</dbReference>
<dbReference type="InterPro" id="IPR002293">
    <property type="entry name" value="AA/rel_permease1"/>
</dbReference>
<feature type="transmembrane region" description="Helical" evidence="6">
    <location>
        <begin position="406"/>
        <end position="425"/>
    </location>
</feature>
<evidence type="ECO:0000256" key="5">
    <source>
        <dbReference type="ARBA" id="ARBA00023136"/>
    </source>
</evidence>
<dbReference type="Gene3D" id="1.20.1740.10">
    <property type="entry name" value="Amino acid/polyamine transporter I"/>
    <property type="match status" value="1"/>
</dbReference>
<feature type="transmembrane region" description="Helical" evidence="6">
    <location>
        <begin position="445"/>
        <end position="464"/>
    </location>
</feature>
<keyword evidence="2" id="KW-0813">Transport</keyword>
<dbReference type="OrthoDB" id="4476201at2759"/>
<dbReference type="Pfam" id="PF13520">
    <property type="entry name" value="AA_permease_2"/>
    <property type="match status" value="1"/>
</dbReference>
<evidence type="ECO:0000256" key="6">
    <source>
        <dbReference type="SAM" id="Phobius"/>
    </source>
</evidence>
<gene>
    <name evidence="7" type="ORF">BU24DRAFT_484798</name>
</gene>
<evidence type="ECO:0000256" key="4">
    <source>
        <dbReference type="ARBA" id="ARBA00022989"/>
    </source>
</evidence>
<reference evidence="7" key="1">
    <citation type="journal article" date="2020" name="Stud. Mycol.">
        <title>101 Dothideomycetes genomes: a test case for predicting lifestyles and emergence of pathogens.</title>
        <authorList>
            <person name="Haridas S."/>
            <person name="Albert R."/>
            <person name="Binder M."/>
            <person name="Bloem J."/>
            <person name="Labutti K."/>
            <person name="Salamov A."/>
            <person name="Andreopoulos B."/>
            <person name="Baker S."/>
            <person name="Barry K."/>
            <person name="Bills G."/>
            <person name="Bluhm B."/>
            <person name="Cannon C."/>
            <person name="Castanera R."/>
            <person name="Culley D."/>
            <person name="Daum C."/>
            <person name="Ezra D."/>
            <person name="Gonzalez J."/>
            <person name="Henrissat B."/>
            <person name="Kuo A."/>
            <person name="Liang C."/>
            <person name="Lipzen A."/>
            <person name="Lutzoni F."/>
            <person name="Magnuson J."/>
            <person name="Mondo S."/>
            <person name="Nolan M."/>
            <person name="Ohm R."/>
            <person name="Pangilinan J."/>
            <person name="Park H.-J."/>
            <person name="Ramirez L."/>
            <person name="Alfaro M."/>
            <person name="Sun H."/>
            <person name="Tritt A."/>
            <person name="Yoshinaga Y."/>
            <person name="Zwiers L.-H."/>
            <person name="Turgeon B."/>
            <person name="Goodwin S."/>
            <person name="Spatafora J."/>
            <person name="Crous P."/>
            <person name="Grigoriev I."/>
        </authorList>
    </citation>
    <scope>NUCLEOTIDE SEQUENCE</scope>
    <source>
        <strain evidence="7">CBS 175.79</strain>
    </source>
</reference>
<dbReference type="GO" id="GO:0022857">
    <property type="term" value="F:transmembrane transporter activity"/>
    <property type="evidence" value="ECO:0007669"/>
    <property type="project" value="InterPro"/>
</dbReference>
<dbReference type="AlphaFoldDB" id="A0A6A5XIG2"/>
<dbReference type="PANTHER" id="PTHR45649:SF26">
    <property type="entry name" value="OS04G0435100 PROTEIN"/>
    <property type="match status" value="1"/>
</dbReference>